<feature type="transmembrane region" description="Helical" evidence="10">
    <location>
        <begin position="22"/>
        <end position="44"/>
    </location>
</feature>
<dbReference type="Gene3D" id="1.10.287.70">
    <property type="match status" value="1"/>
</dbReference>
<evidence type="ECO:0000256" key="8">
    <source>
        <dbReference type="ARBA" id="ARBA00023303"/>
    </source>
</evidence>
<keyword evidence="13" id="KW-1185">Reference proteome</keyword>
<evidence type="ECO:0000259" key="11">
    <source>
        <dbReference type="Pfam" id="PF07885"/>
    </source>
</evidence>
<dbReference type="Proteomes" id="UP000823561">
    <property type="component" value="Chromosome 18"/>
</dbReference>
<dbReference type="InterPro" id="IPR013099">
    <property type="entry name" value="K_chnl_dom"/>
</dbReference>
<evidence type="ECO:0000256" key="10">
    <source>
        <dbReference type="SAM" id="Phobius"/>
    </source>
</evidence>
<dbReference type="Pfam" id="PF07885">
    <property type="entry name" value="Ion_trans_2"/>
    <property type="match status" value="2"/>
</dbReference>
<gene>
    <name evidence="12" type="ORF">AALO_G00236090</name>
</gene>
<evidence type="ECO:0000256" key="6">
    <source>
        <dbReference type="ARBA" id="ARBA00023065"/>
    </source>
</evidence>
<dbReference type="PANTHER" id="PTHR11003:SF346">
    <property type="entry name" value="POTASSIUM CHANNEL SUBFAMILY K MEMBER 18"/>
    <property type="match status" value="1"/>
</dbReference>
<feature type="transmembrane region" description="Helical" evidence="10">
    <location>
        <begin position="123"/>
        <end position="141"/>
    </location>
</feature>
<dbReference type="PANTHER" id="PTHR11003">
    <property type="entry name" value="POTASSIUM CHANNEL, SUBFAMILY K"/>
    <property type="match status" value="1"/>
</dbReference>
<accession>A0AAV6FYI3</accession>
<keyword evidence="2 9" id="KW-0813">Transport</keyword>
<evidence type="ECO:0000256" key="4">
    <source>
        <dbReference type="ARBA" id="ARBA00022958"/>
    </source>
</evidence>
<feature type="transmembrane region" description="Helical" evidence="10">
    <location>
        <begin position="93"/>
        <end position="111"/>
    </location>
</feature>
<evidence type="ECO:0000313" key="12">
    <source>
        <dbReference type="EMBL" id="KAG5266776.1"/>
    </source>
</evidence>
<dbReference type="GO" id="GO:0005886">
    <property type="term" value="C:plasma membrane"/>
    <property type="evidence" value="ECO:0007669"/>
    <property type="project" value="TreeGrafter"/>
</dbReference>
<comment type="subcellular location">
    <subcellularLocation>
        <location evidence="1">Membrane</location>
        <topology evidence="1">Multi-pass membrane protein</topology>
    </subcellularLocation>
</comment>
<keyword evidence="5 10" id="KW-1133">Transmembrane helix</keyword>
<feature type="domain" description="Potassium channel" evidence="11">
    <location>
        <begin position="277"/>
        <end position="345"/>
    </location>
</feature>
<dbReference type="GO" id="GO:0015271">
    <property type="term" value="F:outward rectifier potassium channel activity"/>
    <property type="evidence" value="ECO:0007669"/>
    <property type="project" value="TreeGrafter"/>
</dbReference>
<feature type="domain" description="Potassium channel" evidence="11">
    <location>
        <begin position="90"/>
        <end position="148"/>
    </location>
</feature>
<evidence type="ECO:0000256" key="5">
    <source>
        <dbReference type="ARBA" id="ARBA00022989"/>
    </source>
</evidence>
<keyword evidence="7 10" id="KW-0472">Membrane</keyword>
<protein>
    <recommendedName>
        <fullName evidence="11">Potassium channel domain-containing protein</fullName>
    </recommendedName>
</protein>
<keyword evidence="4" id="KW-0630">Potassium</keyword>
<dbReference type="AlphaFoldDB" id="A0AAV6FYI3"/>
<reference evidence="12" key="1">
    <citation type="submission" date="2020-10" db="EMBL/GenBank/DDBJ databases">
        <title>Chromosome-scale genome assembly of the Allis shad, Alosa alosa.</title>
        <authorList>
            <person name="Margot Z."/>
            <person name="Christophe K."/>
            <person name="Cabau C."/>
            <person name="Louis A."/>
            <person name="Berthelot C."/>
            <person name="Parey E."/>
            <person name="Roest Crollius H."/>
            <person name="Montfort J."/>
            <person name="Robinson-Rechavi M."/>
            <person name="Bucao C."/>
            <person name="Bouchez O."/>
            <person name="Gislard M."/>
            <person name="Lluch J."/>
            <person name="Milhes M."/>
            <person name="Lampietro C."/>
            <person name="Lopez Roques C."/>
            <person name="Donnadieu C."/>
            <person name="Braasch I."/>
            <person name="Desvignes T."/>
            <person name="Postlethwait J."/>
            <person name="Bobe J."/>
            <person name="Guiguen Y."/>
        </authorList>
    </citation>
    <scope>NUCLEOTIDE SEQUENCE</scope>
    <source>
        <strain evidence="12">M-15738</strain>
        <tissue evidence="12">Blood</tissue>
    </source>
</reference>
<feature type="transmembrane region" description="Helical" evidence="10">
    <location>
        <begin position="301"/>
        <end position="318"/>
    </location>
</feature>
<dbReference type="EMBL" id="JADWDJ010000018">
    <property type="protein sequence ID" value="KAG5266776.1"/>
    <property type="molecule type" value="Genomic_DNA"/>
</dbReference>
<dbReference type="PRINTS" id="PR01333">
    <property type="entry name" value="2POREKCHANEL"/>
</dbReference>
<sequence length="373" mass="42966">MSVPTNGNPRERRRCYTIFWRLFPHVFLILSLIAYAALGAVVFWKIEGGRELTDQQEYREFVLKLMAQANASAVDRVLREELKAIWLQHPDNWSFYGSLFFCCTVFTTVGYGEIYPVTLPGKVICILYAMVGIPLMLLVITDVGDVLARLLSQGYHHLHKLVRLLRRRLWARRKGTPTDGTYTFSHAVVVREPLDIRQVLRTQASVKRKSVRLFNNQKIFEQLIAREKLGHVVPLLRSHSCPELNRAPTTNYALWDLDGIGTDMDQFNVPMLLILLVVFAYILFGGLVLPLWETELKIFDAFYFCFITLTTIGFGDIVPSHPKYFMLTFVFIISGMAIMSMAFKLGQSSIISCYRRCMRCISRGRVKYEVMHD</sequence>
<keyword evidence="8 9" id="KW-0407">Ion channel</keyword>
<comment type="similarity">
    <text evidence="9">Belongs to the two pore domain potassium channel (TC 1.A.1.8) family.</text>
</comment>
<evidence type="ECO:0000256" key="1">
    <source>
        <dbReference type="ARBA" id="ARBA00004141"/>
    </source>
</evidence>
<keyword evidence="3 9" id="KW-0812">Transmembrane</keyword>
<evidence type="ECO:0000256" key="3">
    <source>
        <dbReference type="ARBA" id="ARBA00022692"/>
    </source>
</evidence>
<dbReference type="GO" id="GO:0022841">
    <property type="term" value="F:potassium ion leak channel activity"/>
    <property type="evidence" value="ECO:0007669"/>
    <property type="project" value="TreeGrafter"/>
</dbReference>
<evidence type="ECO:0000313" key="13">
    <source>
        <dbReference type="Proteomes" id="UP000823561"/>
    </source>
</evidence>
<evidence type="ECO:0000256" key="7">
    <source>
        <dbReference type="ARBA" id="ARBA00023136"/>
    </source>
</evidence>
<evidence type="ECO:0000256" key="2">
    <source>
        <dbReference type="ARBA" id="ARBA00022448"/>
    </source>
</evidence>
<keyword evidence="6 9" id="KW-0406">Ion transport</keyword>
<proteinExistence type="inferred from homology"/>
<organism evidence="12 13">
    <name type="scientific">Alosa alosa</name>
    <name type="common">allis shad</name>
    <dbReference type="NCBI Taxonomy" id="278164"/>
    <lineage>
        <taxon>Eukaryota</taxon>
        <taxon>Metazoa</taxon>
        <taxon>Chordata</taxon>
        <taxon>Craniata</taxon>
        <taxon>Vertebrata</taxon>
        <taxon>Euteleostomi</taxon>
        <taxon>Actinopterygii</taxon>
        <taxon>Neopterygii</taxon>
        <taxon>Teleostei</taxon>
        <taxon>Clupei</taxon>
        <taxon>Clupeiformes</taxon>
        <taxon>Clupeoidei</taxon>
        <taxon>Clupeidae</taxon>
        <taxon>Alosa</taxon>
    </lineage>
</organism>
<comment type="caution">
    <text evidence="12">The sequence shown here is derived from an EMBL/GenBank/DDBJ whole genome shotgun (WGS) entry which is preliminary data.</text>
</comment>
<evidence type="ECO:0000256" key="9">
    <source>
        <dbReference type="RuleBase" id="RU003857"/>
    </source>
</evidence>
<feature type="transmembrane region" description="Helical" evidence="10">
    <location>
        <begin position="324"/>
        <end position="346"/>
    </location>
</feature>
<name>A0AAV6FYI3_9TELE</name>
<dbReference type="SUPFAM" id="SSF81324">
    <property type="entry name" value="Voltage-gated potassium channels"/>
    <property type="match status" value="2"/>
</dbReference>
<feature type="transmembrane region" description="Helical" evidence="10">
    <location>
        <begin position="267"/>
        <end position="289"/>
    </location>
</feature>
<dbReference type="GO" id="GO:0030322">
    <property type="term" value="P:stabilization of membrane potential"/>
    <property type="evidence" value="ECO:0007669"/>
    <property type="project" value="TreeGrafter"/>
</dbReference>
<dbReference type="InterPro" id="IPR003280">
    <property type="entry name" value="2pore_dom_K_chnl"/>
</dbReference>